<evidence type="ECO:0000313" key="5">
    <source>
        <dbReference type="EMBL" id="GGE14744.1"/>
    </source>
</evidence>
<dbReference type="Proteomes" id="UP000599688">
    <property type="component" value="Unassembled WGS sequence"/>
</dbReference>
<gene>
    <name evidence="5" type="ORF">GCM10010831_15090</name>
</gene>
<comment type="function">
    <text evidence="3">PPIases accelerate the folding of proteins. It catalyzes the cis-trans isomerization of proline imidic peptide bonds in oligopeptides.</text>
</comment>
<dbReference type="EMBL" id="BMGL01000008">
    <property type="protein sequence ID" value="GGE14744.1"/>
    <property type="molecule type" value="Genomic_DNA"/>
</dbReference>
<evidence type="ECO:0000256" key="3">
    <source>
        <dbReference type="RuleBase" id="RU363019"/>
    </source>
</evidence>
<sequence length="243" mass="28043">MQYSSFFIFIIIIILSCSSDKSTKTKSTTESKNIENIEFKDEIPDINFPSSGRETKDLSHIKTLQQEELMPFLEKYAQENQETKVQIETEFGNIIVQLFKEPIYHRANFIRLTKLGYFNTCVFHRVDPNFVVQAGNSDRVLTRDYRTAIGRYLIPSEYTNKYKHNYGAFAAAKYKKQNVSNASSPFEFYIVTKKDGAHHLDGEHTVFGKVIEGMDVAEKISKVKTDNSEWPISNIDIKIKLIN</sequence>
<organism evidence="5 6">
    <name type="scientific">Psychroflexus salis</name>
    <dbReference type="NCBI Taxonomy" id="1526574"/>
    <lineage>
        <taxon>Bacteria</taxon>
        <taxon>Pseudomonadati</taxon>
        <taxon>Bacteroidota</taxon>
        <taxon>Flavobacteriia</taxon>
        <taxon>Flavobacteriales</taxon>
        <taxon>Flavobacteriaceae</taxon>
        <taxon>Psychroflexus</taxon>
    </lineage>
</organism>
<evidence type="ECO:0000313" key="6">
    <source>
        <dbReference type="Proteomes" id="UP000599688"/>
    </source>
</evidence>
<dbReference type="EC" id="5.2.1.8" evidence="3"/>
<comment type="catalytic activity">
    <reaction evidence="3">
        <text>[protein]-peptidylproline (omega=180) = [protein]-peptidylproline (omega=0)</text>
        <dbReference type="Rhea" id="RHEA:16237"/>
        <dbReference type="Rhea" id="RHEA-COMP:10747"/>
        <dbReference type="Rhea" id="RHEA-COMP:10748"/>
        <dbReference type="ChEBI" id="CHEBI:83833"/>
        <dbReference type="ChEBI" id="CHEBI:83834"/>
        <dbReference type="EC" id="5.2.1.8"/>
    </reaction>
</comment>
<dbReference type="SUPFAM" id="SSF50891">
    <property type="entry name" value="Cyclophilin-like"/>
    <property type="match status" value="1"/>
</dbReference>
<feature type="domain" description="PPIase cyclophilin-type" evidence="4">
    <location>
        <begin position="88"/>
        <end position="237"/>
    </location>
</feature>
<dbReference type="PANTHER" id="PTHR45625:SF4">
    <property type="entry name" value="PEPTIDYLPROLYL ISOMERASE DOMAIN AND WD REPEAT-CONTAINING PROTEIN 1"/>
    <property type="match status" value="1"/>
</dbReference>
<dbReference type="AlphaFoldDB" id="A0A917E8A7"/>
<dbReference type="Gene3D" id="2.40.100.10">
    <property type="entry name" value="Cyclophilin-like"/>
    <property type="match status" value="1"/>
</dbReference>
<evidence type="ECO:0000259" key="4">
    <source>
        <dbReference type="PROSITE" id="PS50072"/>
    </source>
</evidence>
<dbReference type="InterPro" id="IPR029000">
    <property type="entry name" value="Cyclophilin-like_dom_sf"/>
</dbReference>
<dbReference type="CDD" id="cd00317">
    <property type="entry name" value="cyclophilin"/>
    <property type="match status" value="1"/>
</dbReference>
<dbReference type="RefSeq" id="WP_188406220.1">
    <property type="nucleotide sequence ID" value="NZ_BMGL01000008.1"/>
</dbReference>
<dbReference type="GO" id="GO:0003755">
    <property type="term" value="F:peptidyl-prolyl cis-trans isomerase activity"/>
    <property type="evidence" value="ECO:0007669"/>
    <property type="project" value="UniProtKB-UniRule"/>
</dbReference>
<dbReference type="PRINTS" id="PR00153">
    <property type="entry name" value="CSAPPISMRASE"/>
</dbReference>
<keyword evidence="6" id="KW-1185">Reference proteome</keyword>
<keyword evidence="2 3" id="KW-0413">Isomerase</keyword>
<reference evidence="5 6" key="1">
    <citation type="journal article" date="2014" name="Int. J. Syst. Evol. Microbiol.">
        <title>Complete genome sequence of Corynebacterium casei LMG S-19264T (=DSM 44701T), isolated from a smear-ripened cheese.</title>
        <authorList>
            <consortium name="US DOE Joint Genome Institute (JGI-PGF)"/>
            <person name="Walter F."/>
            <person name="Albersmeier A."/>
            <person name="Kalinowski J."/>
            <person name="Ruckert C."/>
        </authorList>
    </citation>
    <scope>NUCLEOTIDE SEQUENCE [LARGE SCALE GENOMIC DNA]</scope>
    <source>
        <strain evidence="5 6">CGMCC 1.12925</strain>
    </source>
</reference>
<protein>
    <recommendedName>
        <fullName evidence="3">Peptidyl-prolyl cis-trans isomerase</fullName>
        <shortName evidence="3">PPIase</shortName>
        <ecNumber evidence="3">5.2.1.8</ecNumber>
    </recommendedName>
</protein>
<dbReference type="PANTHER" id="PTHR45625">
    <property type="entry name" value="PEPTIDYL-PROLYL CIS-TRANS ISOMERASE-RELATED"/>
    <property type="match status" value="1"/>
</dbReference>
<proteinExistence type="inferred from homology"/>
<comment type="similarity">
    <text evidence="3">Belongs to the cyclophilin-type PPIase family.</text>
</comment>
<dbReference type="InterPro" id="IPR044666">
    <property type="entry name" value="Cyclophilin_A-like"/>
</dbReference>
<dbReference type="InterPro" id="IPR002130">
    <property type="entry name" value="Cyclophilin-type_PPIase_dom"/>
</dbReference>
<evidence type="ECO:0000256" key="1">
    <source>
        <dbReference type="ARBA" id="ARBA00023110"/>
    </source>
</evidence>
<evidence type="ECO:0000256" key="2">
    <source>
        <dbReference type="ARBA" id="ARBA00023235"/>
    </source>
</evidence>
<keyword evidence="1 3" id="KW-0697">Rotamase</keyword>
<dbReference type="PROSITE" id="PS50072">
    <property type="entry name" value="CSA_PPIASE_2"/>
    <property type="match status" value="1"/>
</dbReference>
<name>A0A917E8A7_9FLAO</name>
<dbReference type="Pfam" id="PF00160">
    <property type="entry name" value="Pro_isomerase"/>
    <property type="match status" value="1"/>
</dbReference>
<comment type="caution">
    <text evidence="5">The sequence shown here is derived from an EMBL/GenBank/DDBJ whole genome shotgun (WGS) entry which is preliminary data.</text>
</comment>
<accession>A0A917E8A7</accession>